<gene>
    <name evidence="1" type="ORF">ARMSODRAFT_974726</name>
</gene>
<dbReference type="EMBL" id="KZ293427">
    <property type="protein sequence ID" value="PBK70252.1"/>
    <property type="molecule type" value="Genomic_DNA"/>
</dbReference>
<dbReference type="AlphaFoldDB" id="A0A2H3BTD5"/>
<sequence length="111" mass="12070">MAFQKEKPVRSLYEAFGLGFFYFSKKVLTCSRIAGALAQVSLIIRPSTVAVQWKAAETKADAETLKNKGIAGLYLISTFRWKLADPQFATAGLGTGMMESVSAVTLSETIK</sequence>
<keyword evidence="2" id="KW-1185">Reference proteome</keyword>
<accession>A0A2H3BTD5</accession>
<evidence type="ECO:0000313" key="2">
    <source>
        <dbReference type="Proteomes" id="UP000218334"/>
    </source>
</evidence>
<protein>
    <submittedName>
        <fullName evidence="1">Uncharacterized protein</fullName>
    </submittedName>
</protein>
<evidence type="ECO:0000313" key="1">
    <source>
        <dbReference type="EMBL" id="PBK70252.1"/>
    </source>
</evidence>
<proteinExistence type="predicted"/>
<organism evidence="1 2">
    <name type="scientific">Armillaria solidipes</name>
    <dbReference type="NCBI Taxonomy" id="1076256"/>
    <lineage>
        <taxon>Eukaryota</taxon>
        <taxon>Fungi</taxon>
        <taxon>Dikarya</taxon>
        <taxon>Basidiomycota</taxon>
        <taxon>Agaricomycotina</taxon>
        <taxon>Agaricomycetes</taxon>
        <taxon>Agaricomycetidae</taxon>
        <taxon>Agaricales</taxon>
        <taxon>Marasmiineae</taxon>
        <taxon>Physalacriaceae</taxon>
        <taxon>Armillaria</taxon>
    </lineage>
</organism>
<dbReference type="Proteomes" id="UP000218334">
    <property type="component" value="Unassembled WGS sequence"/>
</dbReference>
<reference evidence="2" key="1">
    <citation type="journal article" date="2017" name="Nat. Ecol. Evol.">
        <title>Genome expansion and lineage-specific genetic innovations in the forest pathogenic fungi Armillaria.</title>
        <authorList>
            <person name="Sipos G."/>
            <person name="Prasanna A.N."/>
            <person name="Walter M.C."/>
            <person name="O'Connor E."/>
            <person name="Balint B."/>
            <person name="Krizsan K."/>
            <person name="Kiss B."/>
            <person name="Hess J."/>
            <person name="Varga T."/>
            <person name="Slot J."/>
            <person name="Riley R."/>
            <person name="Boka B."/>
            <person name="Rigling D."/>
            <person name="Barry K."/>
            <person name="Lee J."/>
            <person name="Mihaltcheva S."/>
            <person name="LaButti K."/>
            <person name="Lipzen A."/>
            <person name="Waldron R."/>
            <person name="Moloney N.M."/>
            <person name="Sperisen C."/>
            <person name="Kredics L."/>
            <person name="Vagvoelgyi C."/>
            <person name="Patrignani A."/>
            <person name="Fitzpatrick D."/>
            <person name="Nagy I."/>
            <person name="Doyle S."/>
            <person name="Anderson J.B."/>
            <person name="Grigoriev I.V."/>
            <person name="Gueldener U."/>
            <person name="Muensterkoetter M."/>
            <person name="Nagy L.G."/>
        </authorList>
    </citation>
    <scope>NUCLEOTIDE SEQUENCE [LARGE SCALE GENOMIC DNA]</scope>
    <source>
        <strain evidence="2">28-4</strain>
    </source>
</reference>
<name>A0A2H3BTD5_9AGAR</name>